<accession>A0A383RKG1</accession>
<proteinExistence type="predicted"/>
<keyword evidence="1" id="KW-0472">Membrane</keyword>
<organism evidence="3 4">
    <name type="scientific">Paenibacillus alvei</name>
    <name type="common">Bacillus alvei</name>
    <dbReference type="NCBI Taxonomy" id="44250"/>
    <lineage>
        <taxon>Bacteria</taxon>
        <taxon>Bacillati</taxon>
        <taxon>Bacillota</taxon>
        <taxon>Bacilli</taxon>
        <taxon>Bacillales</taxon>
        <taxon>Paenibacillaceae</taxon>
        <taxon>Paenibacillus</taxon>
    </lineage>
</organism>
<protein>
    <recommendedName>
        <fullName evidence="2">YcxB-like C-terminal domain-containing protein</fullName>
    </recommendedName>
</protein>
<dbReference type="AlphaFoldDB" id="A0A383RKG1"/>
<sequence>MKISMHITKEDYWKFNKFVMYSMPKYRKVMLANIIGLPLFLSIILKVIGKPWVYSIVVGVALGVLLNVFMYFSIKRKVIRWSASTENAAWLGDHTMEIAEQGIDETTPVGSAHYNWDAVPEIRMTKDYIYIFISSMQAHIIPLACLSNPSEQTQLIQLLEEHHKKKIIVHS</sequence>
<keyword evidence="1" id="KW-0812">Transmembrane</keyword>
<dbReference type="RefSeq" id="WP_138189089.1">
    <property type="nucleotide sequence ID" value="NZ_LS992241.1"/>
</dbReference>
<feature type="transmembrane region" description="Helical" evidence="1">
    <location>
        <begin position="29"/>
        <end position="48"/>
    </location>
</feature>
<evidence type="ECO:0000256" key="1">
    <source>
        <dbReference type="SAM" id="Phobius"/>
    </source>
</evidence>
<keyword evidence="1" id="KW-1133">Transmembrane helix</keyword>
<reference evidence="4" key="1">
    <citation type="submission" date="2018-08" db="EMBL/GenBank/DDBJ databases">
        <authorList>
            <person name="Chevrot R."/>
        </authorList>
    </citation>
    <scope>NUCLEOTIDE SEQUENCE [LARGE SCALE GENOMIC DNA]</scope>
</reference>
<evidence type="ECO:0000259" key="2">
    <source>
        <dbReference type="Pfam" id="PF14317"/>
    </source>
</evidence>
<dbReference type="EMBL" id="LS992241">
    <property type="protein sequence ID" value="SYX87505.1"/>
    <property type="molecule type" value="Genomic_DNA"/>
</dbReference>
<name>A0A383RKG1_PAEAL</name>
<dbReference type="Pfam" id="PF14317">
    <property type="entry name" value="YcxB"/>
    <property type="match status" value="1"/>
</dbReference>
<gene>
    <name evidence="3" type="ORF">PBLR_15935</name>
</gene>
<evidence type="ECO:0000313" key="4">
    <source>
        <dbReference type="Proteomes" id="UP000304148"/>
    </source>
</evidence>
<feature type="transmembrane region" description="Helical" evidence="1">
    <location>
        <begin position="54"/>
        <end position="74"/>
    </location>
</feature>
<feature type="domain" description="YcxB-like C-terminal" evidence="2">
    <location>
        <begin position="99"/>
        <end position="159"/>
    </location>
</feature>
<dbReference type="Proteomes" id="UP000304148">
    <property type="component" value="Chromosome"/>
</dbReference>
<evidence type="ECO:0000313" key="3">
    <source>
        <dbReference type="EMBL" id="SYX87505.1"/>
    </source>
</evidence>
<dbReference type="InterPro" id="IPR025588">
    <property type="entry name" value="YcxB-like_C"/>
</dbReference>